<accession>T1C0A6</accession>
<proteinExistence type="predicted"/>
<sequence>MKNPVTQNQASEPSLSLLTGCISRYNQQSAQTSREPMKRFGIRAKMDPSDPMAAPHLLGPDFQADRWFASREERDRALVELQSGRPYYRSGDTPSILYEPIEEEAVNSVHSIPD</sequence>
<name>T1C0A6_9ZZZZ</name>
<organism evidence="2">
    <name type="scientific">mine drainage metagenome</name>
    <dbReference type="NCBI Taxonomy" id="410659"/>
    <lineage>
        <taxon>unclassified sequences</taxon>
        <taxon>metagenomes</taxon>
        <taxon>ecological metagenomes</taxon>
    </lineage>
</organism>
<dbReference type="EMBL" id="AUZZ01004501">
    <property type="protein sequence ID" value="EQD52977.1"/>
    <property type="molecule type" value="Genomic_DNA"/>
</dbReference>
<reference evidence="2" key="1">
    <citation type="submission" date="2013-08" db="EMBL/GenBank/DDBJ databases">
        <authorList>
            <person name="Mendez C."/>
            <person name="Richter M."/>
            <person name="Ferrer M."/>
            <person name="Sanchez J."/>
        </authorList>
    </citation>
    <scope>NUCLEOTIDE SEQUENCE</scope>
</reference>
<protein>
    <submittedName>
        <fullName evidence="2">Uncharacterized protein</fullName>
    </submittedName>
</protein>
<comment type="caution">
    <text evidence="2">The sequence shown here is derived from an EMBL/GenBank/DDBJ whole genome shotgun (WGS) entry which is preliminary data.</text>
</comment>
<gene>
    <name evidence="2" type="ORF">B1B_02120</name>
    <name evidence="1" type="ORF">B2A_06372</name>
</gene>
<evidence type="ECO:0000313" key="2">
    <source>
        <dbReference type="EMBL" id="EQD75447.1"/>
    </source>
</evidence>
<reference evidence="2" key="2">
    <citation type="journal article" date="2014" name="ISME J.">
        <title>Microbial stratification in low pH oxic and suboxic macroscopic growths along an acid mine drainage.</title>
        <authorList>
            <person name="Mendez-Garcia C."/>
            <person name="Mesa V."/>
            <person name="Sprenger R.R."/>
            <person name="Richter M."/>
            <person name="Diez M.S."/>
            <person name="Solano J."/>
            <person name="Bargiela R."/>
            <person name="Golyshina O.V."/>
            <person name="Manteca A."/>
            <person name="Ramos J.L."/>
            <person name="Gallego J.R."/>
            <person name="Llorente I."/>
            <person name="Martins Dos Santos V.A."/>
            <person name="Jensen O.N."/>
            <person name="Pelaez A.I."/>
            <person name="Sanchez J."/>
            <person name="Ferrer M."/>
        </authorList>
    </citation>
    <scope>NUCLEOTIDE SEQUENCE</scope>
</reference>
<evidence type="ECO:0000313" key="1">
    <source>
        <dbReference type="EMBL" id="EQD52977.1"/>
    </source>
</evidence>
<dbReference type="EMBL" id="AUZY01001250">
    <property type="protein sequence ID" value="EQD75447.1"/>
    <property type="molecule type" value="Genomic_DNA"/>
</dbReference>
<dbReference type="AlphaFoldDB" id="T1C0A6"/>